<feature type="region of interest" description="Disordered" evidence="7">
    <location>
        <begin position="31"/>
        <end position="52"/>
    </location>
</feature>
<comment type="caution">
    <text evidence="6">Lacks conserved residue(s) required for the propagation of feature annotation.</text>
</comment>
<dbReference type="PRINTS" id="PR00937">
    <property type="entry name" value="TBOX"/>
</dbReference>
<keyword evidence="4" id="KW-0804">Transcription</keyword>
<organism evidence="9 10">
    <name type="scientific">Holothuria leucospilota</name>
    <name type="common">Black long sea cucumber</name>
    <name type="synonym">Mertensiothuria leucospilota</name>
    <dbReference type="NCBI Taxonomy" id="206669"/>
    <lineage>
        <taxon>Eukaryota</taxon>
        <taxon>Metazoa</taxon>
        <taxon>Echinodermata</taxon>
        <taxon>Eleutherozoa</taxon>
        <taxon>Echinozoa</taxon>
        <taxon>Holothuroidea</taxon>
        <taxon>Aspidochirotacea</taxon>
        <taxon>Aspidochirotida</taxon>
        <taxon>Holothuriidae</taxon>
        <taxon>Holothuria</taxon>
    </lineage>
</organism>
<dbReference type="PROSITE" id="PS01283">
    <property type="entry name" value="TBOX_1"/>
    <property type="match status" value="1"/>
</dbReference>
<comment type="subcellular location">
    <subcellularLocation>
        <location evidence="1 6">Nucleus</location>
    </subcellularLocation>
</comment>
<dbReference type="GO" id="GO:0048731">
    <property type="term" value="P:system development"/>
    <property type="evidence" value="ECO:0007669"/>
    <property type="project" value="UniProtKB-ARBA"/>
</dbReference>
<evidence type="ECO:0000256" key="6">
    <source>
        <dbReference type="PROSITE-ProRule" id="PRU00201"/>
    </source>
</evidence>
<dbReference type="PANTHER" id="PTHR11267">
    <property type="entry name" value="T-BOX PROTEIN-RELATED"/>
    <property type="match status" value="1"/>
</dbReference>
<dbReference type="PROSITE" id="PS50252">
    <property type="entry name" value="TBOX_3"/>
    <property type="match status" value="1"/>
</dbReference>
<dbReference type="GO" id="GO:0000785">
    <property type="term" value="C:chromatin"/>
    <property type="evidence" value="ECO:0007669"/>
    <property type="project" value="TreeGrafter"/>
</dbReference>
<dbReference type="SUPFAM" id="SSF49417">
    <property type="entry name" value="p53-like transcription factors"/>
    <property type="match status" value="1"/>
</dbReference>
<dbReference type="Gene3D" id="2.60.40.820">
    <property type="entry name" value="Transcription factor, T-box"/>
    <property type="match status" value="1"/>
</dbReference>
<evidence type="ECO:0000259" key="8">
    <source>
        <dbReference type="PROSITE" id="PS50252"/>
    </source>
</evidence>
<dbReference type="PANTHER" id="PTHR11267:SF190">
    <property type="entry name" value="T-BOX TRANSCRIPTION FACTOR TBX20"/>
    <property type="match status" value="1"/>
</dbReference>
<evidence type="ECO:0000256" key="2">
    <source>
        <dbReference type="ARBA" id="ARBA00023015"/>
    </source>
</evidence>
<evidence type="ECO:0000256" key="7">
    <source>
        <dbReference type="SAM" id="MobiDB-lite"/>
    </source>
</evidence>
<keyword evidence="5 6" id="KW-0539">Nucleus</keyword>
<dbReference type="InterPro" id="IPR008967">
    <property type="entry name" value="p53-like_TF_DNA-bd_sf"/>
</dbReference>
<dbReference type="Proteomes" id="UP001152320">
    <property type="component" value="Chromosome 5"/>
</dbReference>
<dbReference type="EMBL" id="JAIZAY010000005">
    <property type="protein sequence ID" value="KAJ8041721.1"/>
    <property type="molecule type" value="Genomic_DNA"/>
</dbReference>
<sequence length="461" mass="52654">MESTDRMGKKDTLLRLSSRAAAFSIESLLKKKSTKRSNVEDSKHRTKHRSPYHPYRHRVHRDTEDKVDSYQHYHYHTSLNSEQYTNSISTSGNERNTVTTVCKPDTAVPFQSGRQCNECEGAGRCEAEMSKVQCHLEIKELWDRFHELGTEMIITKSGRRMFPALRVSFTGLDPKTRYTILLDIWPVDNKRYRYAYHRSSWLVAGKADPPLKNRLYLHPDSPYTGEHLSKQMISFEKVKLTNNALDSQGHIILNSMHRYQPRVHIVRASKVDPDNLEKYLSSCHTKTFAFPETSFTAVTAYQNQLITRLKIDSNPFAKGFRDSSRLTDFERERVENLLHDKTTLASYHQSTQKCYPFPGAAASTFPFKPYASTYIEGLHCTNPASSGALSMASFVVPIPRQPSALSRAAENYAFYGRNCNIFHASHRSTPPLYKNHKAPSHEQYSSVMVDGTSKPPSTKEG</sequence>
<feature type="region of interest" description="Disordered" evidence="7">
    <location>
        <begin position="430"/>
        <end position="461"/>
    </location>
</feature>
<evidence type="ECO:0000313" key="10">
    <source>
        <dbReference type="Proteomes" id="UP001152320"/>
    </source>
</evidence>
<dbReference type="Pfam" id="PF00907">
    <property type="entry name" value="T-box"/>
    <property type="match status" value="1"/>
</dbReference>
<keyword evidence="3 6" id="KW-0238">DNA-binding</keyword>
<keyword evidence="2" id="KW-0805">Transcription regulation</keyword>
<dbReference type="GO" id="GO:0001708">
    <property type="term" value="P:cell fate specification"/>
    <property type="evidence" value="ECO:0007669"/>
    <property type="project" value="TreeGrafter"/>
</dbReference>
<name>A0A9Q1CBE5_HOLLE</name>
<dbReference type="GO" id="GO:0000978">
    <property type="term" value="F:RNA polymerase II cis-regulatory region sequence-specific DNA binding"/>
    <property type="evidence" value="ECO:0007669"/>
    <property type="project" value="InterPro"/>
</dbReference>
<dbReference type="InterPro" id="IPR046360">
    <property type="entry name" value="T-box_DNA-bd"/>
</dbReference>
<gene>
    <name evidence="9" type="ORF">HOLleu_12613</name>
</gene>
<evidence type="ECO:0000256" key="3">
    <source>
        <dbReference type="ARBA" id="ARBA00023125"/>
    </source>
</evidence>
<evidence type="ECO:0000313" key="9">
    <source>
        <dbReference type="EMBL" id="KAJ8041721.1"/>
    </source>
</evidence>
<proteinExistence type="predicted"/>
<evidence type="ECO:0000256" key="5">
    <source>
        <dbReference type="ARBA" id="ARBA00023242"/>
    </source>
</evidence>
<dbReference type="InterPro" id="IPR036960">
    <property type="entry name" value="T-box_sf"/>
</dbReference>
<reference evidence="9" key="1">
    <citation type="submission" date="2021-10" db="EMBL/GenBank/DDBJ databases">
        <title>Tropical sea cucumber genome reveals ecological adaptation and Cuvierian tubules defense mechanism.</title>
        <authorList>
            <person name="Chen T."/>
        </authorList>
    </citation>
    <scope>NUCLEOTIDE SEQUENCE</scope>
    <source>
        <strain evidence="9">Nanhai2018</strain>
        <tissue evidence="9">Muscle</tissue>
    </source>
</reference>
<dbReference type="InterPro" id="IPR001699">
    <property type="entry name" value="TF_T-box"/>
</dbReference>
<dbReference type="OrthoDB" id="7442607at2759"/>
<comment type="caution">
    <text evidence="9">The sequence shown here is derived from an EMBL/GenBank/DDBJ whole genome shotgun (WGS) entry which is preliminary data.</text>
</comment>
<evidence type="ECO:0000256" key="1">
    <source>
        <dbReference type="ARBA" id="ARBA00004123"/>
    </source>
</evidence>
<dbReference type="GO" id="GO:0045893">
    <property type="term" value="P:positive regulation of DNA-templated transcription"/>
    <property type="evidence" value="ECO:0007669"/>
    <property type="project" value="InterPro"/>
</dbReference>
<evidence type="ECO:0000256" key="4">
    <source>
        <dbReference type="ARBA" id="ARBA00023163"/>
    </source>
</evidence>
<dbReference type="InterPro" id="IPR018186">
    <property type="entry name" value="TF_T-box_CS"/>
</dbReference>
<feature type="domain" description="T-box" evidence="8">
    <location>
        <begin position="136"/>
        <end position="322"/>
    </location>
</feature>
<dbReference type="FunFam" id="2.60.40.820:FF:000008">
    <property type="entry name" value="T-box transcription factor TBX20"/>
    <property type="match status" value="1"/>
</dbReference>
<dbReference type="GO" id="GO:0005634">
    <property type="term" value="C:nucleus"/>
    <property type="evidence" value="ECO:0007669"/>
    <property type="project" value="UniProtKB-SubCell"/>
</dbReference>
<keyword evidence="10" id="KW-1185">Reference proteome</keyword>
<dbReference type="GO" id="GO:0000981">
    <property type="term" value="F:DNA-binding transcription factor activity, RNA polymerase II-specific"/>
    <property type="evidence" value="ECO:0007669"/>
    <property type="project" value="TreeGrafter"/>
</dbReference>
<accession>A0A9Q1CBE5</accession>
<dbReference type="SMART" id="SM00425">
    <property type="entry name" value="TBOX"/>
    <property type="match status" value="1"/>
</dbReference>
<protein>
    <submittedName>
        <fullName evidence="9">T-box transcription factor TBX20</fullName>
    </submittedName>
</protein>
<dbReference type="CDD" id="cd20193">
    <property type="entry name" value="T-box_TBX20-like"/>
    <property type="match status" value="1"/>
</dbReference>
<dbReference type="AlphaFoldDB" id="A0A9Q1CBE5"/>